<accession>G6YQL6</accession>
<dbReference type="RefSeq" id="WP_008171244.1">
    <property type="nucleotide sequence ID" value="NZ_AGTR01000019.1"/>
</dbReference>
<dbReference type="AlphaFoldDB" id="G6YQL6"/>
<reference evidence="1 2" key="1">
    <citation type="journal article" date="2012" name="J. Bacteriol.">
        <title>Genome sequence of deep-sea manganese-oxidizing bacterium Marinobacter manganoxydans MnI7-9.</title>
        <authorList>
            <person name="Wang H."/>
            <person name="Li H."/>
            <person name="Shao Z."/>
            <person name="Liao S."/>
            <person name="Johnstone L."/>
            <person name="Rensing C."/>
            <person name="Wang G."/>
        </authorList>
    </citation>
    <scope>NUCLEOTIDE SEQUENCE [LARGE SCALE GENOMIC DNA]</scope>
    <source>
        <strain evidence="1 2">MnI7-9</strain>
    </source>
</reference>
<dbReference type="EMBL" id="AGTR01000019">
    <property type="protein sequence ID" value="EHJ05518.1"/>
    <property type="molecule type" value="Genomic_DNA"/>
</dbReference>
<keyword evidence="2" id="KW-1185">Reference proteome</keyword>
<sequence length="156" mass="18322">MTSQIDYYQFIENVLGISLDANMNDALPPLTRRKVMELYDAYFELPRQRQCFIRERSAETHIYRPLIDEHFLENTPREGGYFPFGEHIHGQLSFGQLADLLYSITMFGDGVVVRDPLYILLVWFNSPEGRYPNAIPNVTAFLNWLRSVRPLYDARR</sequence>
<organism evidence="1 2">
    <name type="scientific">Marinobacter manganoxydans MnI7-9</name>
    <dbReference type="NCBI Taxonomy" id="1094979"/>
    <lineage>
        <taxon>Bacteria</taxon>
        <taxon>Pseudomonadati</taxon>
        <taxon>Pseudomonadota</taxon>
        <taxon>Gammaproteobacteria</taxon>
        <taxon>Pseudomonadales</taxon>
        <taxon>Marinobacteraceae</taxon>
        <taxon>Marinobacter</taxon>
    </lineage>
</organism>
<protein>
    <submittedName>
        <fullName evidence="1">Uncharacterized protein</fullName>
    </submittedName>
</protein>
<evidence type="ECO:0000313" key="2">
    <source>
        <dbReference type="Proteomes" id="UP000003208"/>
    </source>
</evidence>
<name>G6YQL6_9GAMM</name>
<dbReference type="Proteomes" id="UP000003208">
    <property type="component" value="Unassembled WGS sequence"/>
</dbReference>
<evidence type="ECO:0000313" key="1">
    <source>
        <dbReference type="EMBL" id="EHJ05518.1"/>
    </source>
</evidence>
<feature type="non-terminal residue" evidence="1">
    <location>
        <position position="156"/>
    </location>
</feature>
<gene>
    <name evidence="1" type="ORF">KYE_05666</name>
</gene>
<proteinExistence type="predicted"/>